<dbReference type="InterPro" id="IPR000909">
    <property type="entry name" value="PLipase_C_PInositol-sp_X_dom"/>
</dbReference>
<keyword evidence="9" id="KW-0807">Transducer</keyword>
<evidence type="ECO:0000256" key="10">
    <source>
        <dbReference type="ARBA" id="ARBA00023674"/>
    </source>
</evidence>
<keyword evidence="7" id="KW-0442">Lipid degradation</keyword>
<evidence type="ECO:0000256" key="5">
    <source>
        <dbReference type="ARBA" id="ARBA00022801"/>
    </source>
</evidence>
<evidence type="ECO:0000256" key="9">
    <source>
        <dbReference type="ARBA" id="ARBA00023224"/>
    </source>
</evidence>
<accession>A0A2J8QPT1</accession>
<gene>
    <name evidence="13" type="ORF">CK820_G0019128</name>
</gene>
<evidence type="ECO:0000256" key="2">
    <source>
        <dbReference type="ARBA" id="ARBA00004496"/>
    </source>
</evidence>
<sequence length="76" mass="8983">MSKAIAFEIIQKYEPIEEVRKAHQMSLEGFTRYMDSRECLLFKNECGKVYQDMTHPLNDYFISSSHNTYLVSDQLL</sequence>
<comment type="cofactor">
    <cofactor evidence="1">
        <name>Ca(2+)</name>
        <dbReference type="ChEBI" id="CHEBI:29108"/>
    </cofactor>
</comment>
<feature type="non-terminal residue" evidence="13">
    <location>
        <position position="76"/>
    </location>
</feature>
<evidence type="ECO:0000259" key="12">
    <source>
        <dbReference type="Pfam" id="PF09279"/>
    </source>
</evidence>
<keyword evidence="8" id="KW-0443">Lipid metabolism</keyword>
<protein>
    <recommendedName>
        <fullName evidence="3">phosphoinositide phospholipase C</fullName>
        <ecNumber evidence="3">3.1.4.11</ecNumber>
    </recommendedName>
</protein>
<proteinExistence type="predicted"/>
<evidence type="ECO:0000256" key="6">
    <source>
        <dbReference type="ARBA" id="ARBA00022837"/>
    </source>
</evidence>
<dbReference type="InterPro" id="IPR015359">
    <property type="entry name" value="PLC_EF-hand-like"/>
</dbReference>
<evidence type="ECO:0000256" key="7">
    <source>
        <dbReference type="ARBA" id="ARBA00022963"/>
    </source>
</evidence>
<evidence type="ECO:0000259" key="11">
    <source>
        <dbReference type="Pfam" id="PF00388"/>
    </source>
</evidence>
<dbReference type="SUPFAM" id="SSF47473">
    <property type="entry name" value="EF-hand"/>
    <property type="match status" value="1"/>
</dbReference>
<dbReference type="GO" id="GO:0035556">
    <property type="term" value="P:intracellular signal transduction"/>
    <property type="evidence" value="ECO:0007669"/>
    <property type="project" value="InterPro"/>
</dbReference>
<dbReference type="Pfam" id="PF09279">
    <property type="entry name" value="EF-hand_like"/>
    <property type="match status" value="1"/>
</dbReference>
<evidence type="ECO:0000256" key="8">
    <source>
        <dbReference type="ARBA" id="ARBA00023098"/>
    </source>
</evidence>
<keyword evidence="6" id="KW-0106">Calcium</keyword>
<dbReference type="InterPro" id="IPR011992">
    <property type="entry name" value="EF-hand-dom_pair"/>
</dbReference>
<comment type="catalytic activity">
    <reaction evidence="10">
        <text>a 1,2-diacyl-sn-glycero-3-phospho-(1D-myo-inositol-4,5-bisphosphate) + H2O = 1D-myo-inositol 1,4,5-trisphosphate + a 1,2-diacyl-sn-glycerol + H(+)</text>
        <dbReference type="Rhea" id="RHEA:33179"/>
        <dbReference type="ChEBI" id="CHEBI:15377"/>
        <dbReference type="ChEBI" id="CHEBI:15378"/>
        <dbReference type="ChEBI" id="CHEBI:17815"/>
        <dbReference type="ChEBI" id="CHEBI:58456"/>
        <dbReference type="ChEBI" id="CHEBI:203600"/>
        <dbReference type="EC" id="3.1.4.11"/>
    </reaction>
    <physiologicalReaction direction="left-to-right" evidence="10">
        <dbReference type="Rhea" id="RHEA:33180"/>
    </physiologicalReaction>
</comment>
<comment type="subcellular location">
    <subcellularLocation>
        <location evidence="2">Cytoplasm</location>
    </subcellularLocation>
</comment>
<keyword evidence="5" id="KW-0378">Hydrolase</keyword>
<dbReference type="PANTHER" id="PTHR10336:SF29">
    <property type="entry name" value="1-PHOSPHATIDYLINOSITOL 4,5-BISPHOSPHATE PHOSPHODIESTERASE ZETA-1"/>
    <property type="match status" value="1"/>
</dbReference>
<dbReference type="InterPro" id="IPR017946">
    <property type="entry name" value="PLC-like_Pdiesterase_TIM-brl"/>
</dbReference>
<dbReference type="SUPFAM" id="SSF51695">
    <property type="entry name" value="PLC-like phosphodiesterases"/>
    <property type="match status" value="1"/>
</dbReference>
<organism evidence="13">
    <name type="scientific">Pan troglodytes</name>
    <name type="common">Chimpanzee</name>
    <dbReference type="NCBI Taxonomy" id="9598"/>
    <lineage>
        <taxon>Eukaryota</taxon>
        <taxon>Metazoa</taxon>
        <taxon>Chordata</taxon>
        <taxon>Craniata</taxon>
        <taxon>Vertebrata</taxon>
        <taxon>Euteleostomi</taxon>
        <taxon>Mammalia</taxon>
        <taxon>Eutheria</taxon>
        <taxon>Euarchontoglires</taxon>
        <taxon>Primates</taxon>
        <taxon>Haplorrhini</taxon>
        <taxon>Catarrhini</taxon>
        <taxon>Hominidae</taxon>
        <taxon>Pan</taxon>
    </lineage>
</organism>
<reference evidence="13" key="1">
    <citation type="submission" date="2017-12" db="EMBL/GenBank/DDBJ databases">
        <title>High-resolution comparative analysis of great ape genomes.</title>
        <authorList>
            <person name="Pollen A."/>
            <person name="Hastie A."/>
            <person name="Hormozdiari F."/>
            <person name="Dougherty M."/>
            <person name="Liu R."/>
            <person name="Chaisson M."/>
            <person name="Hoppe E."/>
            <person name="Hill C."/>
            <person name="Pang A."/>
            <person name="Hillier L."/>
            <person name="Baker C."/>
            <person name="Armstrong J."/>
            <person name="Shendure J."/>
            <person name="Paten B."/>
            <person name="Wilson R."/>
            <person name="Chao H."/>
            <person name="Schneider V."/>
            <person name="Ventura M."/>
            <person name="Kronenberg Z."/>
            <person name="Murali S."/>
            <person name="Gordon D."/>
            <person name="Cantsilieris S."/>
            <person name="Munson K."/>
            <person name="Nelson B."/>
            <person name="Raja A."/>
            <person name="Underwood J."/>
            <person name="Diekhans M."/>
            <person name="Fiddes I."/>
            <person name="Haussler D."/>
            <person name="Eichler E."/>
        </authorList>
    </citation>
    <scope>NUCLEOTIDE SEQUENCE [LARGE SCALE GENOMIC DNA]</scope>
    <source>
        <strain evidence="13">Yerkes chimp pedigree #C0471</strain>
    </source>
</reference>
<dbReference type="InterPro" id="IPR001192">
    <property type="entry name" value="PI-PLC_fam"/>
</dbReference>
<dbReference type="GO" id="GO:0016042">
    <property type="term" value="P:lipid catabolic process"/>
    <property type="evidence" value="ECO:0007669"/>
    <property type="project" value="UniProtKB-KW"/>
</dbReference>
<name>A0A2J8QPT1_PANTR</name>
<feature type="domain" description="Phosphoinositide-specific phospholipase C EF-hand-like" evidence="12">
    <location>
        <begin position="2"/>
        <end position="43"/>
    </location>
</feature>
<dbReference type="AlphaFoldDB" id="A0A2J8QPT1"/>
<evidence type="ECO:0000256" key="3">
    <source>
        <dbReference type="ARBA" id="ARBA00012368"/>
    </source>
</evidence>
<dbReference type="Pfam" id="PF00388">
    <property type="entry name" value="PI-PLC-X"/>
    <property type="match status" value="1"/>
</dbReference>
<dbReference type="EMBL" id="NBAG03000025">
    <property type="protein sequence ID" value="PNI98276.1"/>
    <property type="molecule type" value="Genomic_DNA"/>
</dbReference>
<comment type="caution">
    <text evidence="13">The sequence shown here is derived from an EMBL/GenBank/DDBJ whole genome shotgun (WGS) entry which is preliminary data.</text>
</comment>
<feature type="domain" description="Phosphatidylinositol-specific phospholipase C X" evidence="11">
    <location>
        <begin position="53"/>
        <end position="75"/>
    </location>
</feature>
<dbReference type="GO" id="GO:0004435">
    <property type="term" value="F:phosphatidylinositol-4,5-bisphosphate phospholipase C activity"/>
    <property type="evidence" value="ECO:0007669"/>
    <property type="project" value="UniProtKB-EC"/>
</dbReference>
<dbReference type="FunFam" id="1.10.238.10:FF:000005">
    <property type="entry name" value="Phosphoinositide phospholipase C"/>
    <property type="match status" value="1"/>
</dbReference>
<dbReference type="PROSITE" id="PS50007">
    <property type="entry name" value="PIPLC_X_DOMAIN"/>
    <property type="match status" value="1"/>
</dbReference>
<evidence type="ECO:0000313" key="13">
    <source>
        <dbReference type="EMBL" id="PNI98276.1"/>
    </source>
</evidence>
<keyword evidence="4" id="KW-0963">Cytoplasm</keyword>
<dbReference type="GO" id="GO:0005737">
    <property type="term" value="C:cytoplasm"/>
    <property type="evidence" value="ECO:0007669"/>
    <property type="project" value="UniProtKB-SubCell"/>
</dbReference>
<dbReference type="Gene3D" id="1.10.238.10">
    <property type="entry name" value="EF-hand"/>
    <property type="match status" value="1"/>
</dbReference>
<dbReference type="PANTHER" id="PTHR10336">
    <property type="entry name" value="PHOSPHOINOSITIDE-SPECIFIC PHOSPHOLIPASE C FAMILY PROTEIN"/>
    <property type="match status" value="1"/>
</dbReference>
<evidence type="ECO:0000256" key="4">
    <source>
        <dbReference type="ARBA" id="ARBA00022490"/>
    </source>
</evidence>
<evidence type="ECO:0000256" key="1">
    <source>
        <dbReference type="ARBA" id="ARBA00001913"/>
    </source>
</evidence>
<dbReference type="EC" id="3.1.4.11" evidence="3"/>
<dbReference type="Gene3D" id="3.20.20.190">
    <property type="entry name" value="Phosphatidylinositol (PI) phosphodiesterase"/>
    <property type="match status" value="1"/>
</dbReference>